<proteinExistence type="predicted"/>
<dbReference type="Proteomes" id="UP000235145">
    <property type="component" value="Unassembled WGS sequence"/>
</dbReference>
<evidence type="ECO:0000313" key="3">
    <source>
        <dbReference type="Proteomes" id="UP000235145"/>
    </source>
</evidence>
<organism evidence="2 3">
    <name type="scientific">Lactuca sativa</name>
    <name type="common">Garden lettuce</name>
    <dbReference type="NCBI Taxonomy" id="4236"/>
    <lineage>
        <taxon>Eukaryota</taxon>
        <taxon>Viridiplantae</taxon>
        <taxon>Streptophyta</taxon>
        <taxon>Embryophyta</taxon>
        <taxon>Tracheophyta</taxon>
        <taxon>Spermatophyta</taxon>
        <taxon>Magnoliopsida</taxon>
        <taxon>eudicotyledons</taxon>
        <taxon>Gunneridae</taxon>
        <taxon>Pentapetalae</taxon>
        <taxon>asterids</taxon>
        <taxon>campanulids</taxon>
        <taxon>Asterales</taxon>
        <taxon>Asteraceae</taxon>
        <taxon>Cichorioideae</taxon>
        <taxon>Cichorieae</taxon>
        <taxon>Lactucinae</taxon>
        <taxon>Lactuca</taxon>
    </lineage>
</organism>
<keyword evidence="3" id="KW-1185">Reference proteome</keyword>
<name>A0A9R1UVX7_LACSA</name>
<evidence type="ECO:0000313" key="2">
    <source>
        <dbReference type="EMBL" id="KAJ0194082.1"/>
    </source>
</evidence>
<feature type="region of interest" description="Disordered" evidence="1">
    <location>
        <begin position="110"/>
        <end position="131"/>
    </location>
</feature>
<dbReference type="AlphaFoldDB" id="A0A9R1UVX7"/>
<protein>
    <submittedName>
        <fullName evidence="2">Uncharacterized protein</fullName>
    </submittedName>
</protein>
<sequence length="151" mass="17484">MSMEVTTIGRPNKHQHLDTLTSTCFWANVQTVFYCLEGSEHRNPDQISLQWHNLRPKCTEFGGIYNNLSNLHKCRSSNFDVFKATKDQYVKTTATRKAFPYLKPWLQKKKSSSLKRPKNVDGSHNNRTAEQTSTSIMSGWILNMNNLFVNR</sequence>
<accession>A0A9R1UVX7</accession>
<comment type="caution">
    <text evidence="2">The sequence shown here is derived from an EMBL/GenBank/DDBJ whole genome shotgun (WGS) entry which is preliminary data.</text>
</comment>
<feature type="compositionally biased region" description="Polar residues" evidence="1">
    <location>
        <begin position="122"/>
        <end position="131"/>
    </location>
</feature>
<dbReference type="EMBL" id="NBSK02000008">
    <property type="protein sequence ID" value="KAJ0194082.1"/>
    <property type="molecule type" value="Genomic_DNA"/>
</dbReference>
<dbReference type="PANTHER" id="PTHR45023:SF14">
    <property type="entry name" value="GLUTATHIONE TRANSFERASE"/>
    <property type="match status" value="1"/>
</dbReference>
<dbReference type="PANTHER" id="PTHR45023">
    <property type="match status" value="1"/>
</dbReference>
<reference evidence="2 3" key="1">
    <citation type="journal article" date="2017" name="Nat. Commun.">
        <title>Genome assembly with in vitro proximity ligation data and whole-genome triplication in lettuce.</title>
        <authorList>
            <person name="Reyes-Chin-Wo S."/>
            <person name="Wang Z."/>
            <person name="Yang X."/>
            <person name="Kozik A."/>
            <person name="Arikit S."/>
            <person name="Song C."/>
            <person name="Xia L."/>
            <person name="Froenicke L."/>
            <person name="Lavelle D.O."/>
            <person name="Truco M.J."/>
            <person name="Xia R."/>
            <person name="Zhu S."/>
            <person name="Xu C."/>
            <person name="Xu H."/>
            <person name="Xu X."/>
            <person name="Cox K."/>
            <person name="Korf I."/>
            <person name="Meyers B.C."/>
            <person name="Michelmore R.W."/>
        </authorList>
    </citation>
    <scope>NUCLEOTIDE SEQUENCE [LARGE SCALE GENOMIC DNA]</scope>
    <source>
        <strain evidence="3">cv. Salinas</strain>
        <tissue evidence="2">Seedlings</tissue>
    </source>
</reference>
<evidence type="ECO:0000256" key="1">
    <source>
        <dbReference type="SAM" id="MobiDB-lite"/>
    </source>
</evidence>
<gene>
    <name evidence="2" type="ORF">LSAT_V11C800389410</name>
</gene>